<dbReference type="Proteomes" id="UP000693970">
    <property type="component" value="Unassembled WGS sequence"/>
</dbReference>
<evidence type="ECO:0000256" key="8">
    <source>
        <dbReference type="ARBA" id="ARBA00022801"/>
    </source>
</evidence>
<dbReference type="GO" id="GO:0016787">
    <property type="term" value="F:hydrolase activity"/>
    <property type="evidence" value="ECO:0007669"/>
    <property type="project" value="UniProtKB-KW"/>
</dbReference>
<keyword evidence="8" id="KW-0378">Hydrolase</keyword>
<dbReference type="GO" id="GO:0006260">
    <property type="term" value="P:DNA replication"/>
    <property type="evidence" value="ECO:0007669"/>
    <property type="project" value="UniProtKB-KW"/>
</dbReference>
<evidence type="ECO:0000256" key="5">
    <source>
        <dbReference type="ARBA" id="ARBA00022723"/>
    </source>
</evidence>
<proteinExistence type="predicted"/>
<feature type="compositionally biased region" description="Basic and acidic residues" evidence="11">
    <location>
        <begin position="94"/>
        <end position="111"/>
    </location>
</feature>
<keyword evidence="5" id="KW-0479">Metal-binding</keyword>
<gene>
    <name evidence="13" type="ORF">IV203_001183</name>
</gene>
<dbReference type="GO" id="GO:0003677">
    <property type="term" value="F:DNA binding"/>
    <property type="evidence" value="ECO:0007669"/>
    <property type="project" value="UniProtKB-KW"/>
</dbReference>
<evidence type="ECO:0000313" key="13">
    <source>
        <dbReference type="EMBL" id="KAG7356497.1"/>
    </source>
</evidence>
<dbReference type="InterPro" id="IPR049912">
    <property type="entry name" value="CRESS_DNA_REP"/>
</dbReference>
<dbReference type="GO" id="GO:0046872">
    <property type="term" value="F:metal ion binding"/>
    <property type="evidence" value="ECO:0007669"/>
    <property type="project" value="UniProtKB-KW"/>
</dbReference>
<organism evidence="13 14">
    <name type="scientific">Nitzschia inconspicua</name>
    <dbReference type="NCBI Taxonomy" id="303405"/>
    <lineage>
        <taxon>Eukaryota</taxon>
        <taxon>Sar</taxon>
        <taxon>Stramenopiles</taxon>
        <taxon>Ochrophyta</taxon>
        <taxon>Bacillariophyta</taxon>
        <taxon>Bacillariophyceae</taxon>
        <taxon>Bacillariophycidae</taxon>
        <taxon>Bacillariales</taxon>
        <taxon>Bacillariaceae</taxon>
        <taxon>Nitzschia</taxon>
    </lineage>
</organism>
<dbReference type="GO" id="GO:0000166">
    <property type="term" value="F:nucleotide binding"/>
    <property type="evidence" value="ECO:0007669"/>
    <property type="project" value="UniProtKB-KW"/>
</dbReference>
<keyword evidence="2" id="KW-0548">Nucleotidyltransferase</keyword>
<dbReference type="GO" id="GO:0004519">
    <property type="term" value="F:endonuclease activity"/>
    <property type="evidence" value="ECO:0007669"/>
    <property type="project" value="UniProtKB-KW"/>
</dbReference>
<dbReference type="AlphaFoldDB" id="A0A9K3L6R5"/>
<evidence type="ECO:0000256" key="4">
    <source>
        <dbReference type="ARBA" id="ARBA00022722"/>
    </source>
</evidence>
<evidence type="ECO:0000256" key="11">
    <source>
        <dbReference type="SAM" id="MobiDB-lite"/>
    </source>
</evidence>
<protein>
    <submittedName>
        <fullName evidence="13">Viral replication protein</fullName>
    </submittedName>
</protein>
<keyword evidence="6" id="KW-0547">Nucleotide-binding</keyword>
<sequence length="127" mass="14555">MSKRDTAKKDWCFTLNDTAKKDWCFTLNNYDDNQIAKMETILTDGSVIRYAIYGREVGRSGTPHLQGYLCLIKKQRFNQVRKLFGIDEVHLEGRSKGTHEQSETIARKTETSRNLVSTKQVPADALI</sequence>
<evidence type="ECO:0000256" key="6">
    <source>
        <dbReference type="ARBA" id="ARBA00022741"/>
    </source>
</evidence>
<dbReference type="OrthoDB" id="5863943at2759"/>
<evidence type="ECO:0000256" key="2">
    <source>
        <dbReference type="ARBA" id="ARBA00022695"/>
    </source>
</evidence>
<dbReference type="EMBL" id="JAGRRH010000015">
    <property type="protein sequence ID" value="KAG7356497.1"/>
    <property type="molecule type" value="Genomic_DNA"/>
</dbReference>
<reference evidence="13" key="2">
    <citation type="submission" date="2021-04" db="EMBL/GenBank/DDBJ databases">
        <authorList>
            <person name="Podell S."/>
        </authorList>
    </citation>
    <scope>NUCLEOTIDE SEQUENCE</scope>
    <source>
        <strain evidence="13">Hildebrandi</strain>
    </source>
</reference>
<keyword evidence="4" id="KW-0540">Nuclease</keyword>
<keyword evidence="3" id="KW-0235">DNA replication</keyword>
<keyword evidence="10" id="KW-0238">DNA-binding</keyword>
<evidence type="ECO:0000256" key="7">
    <source>
        <dbReference type="ARBA" id="ARBA00022759"/>
    </source>
</evidence>
<feature type="domain" description="CRESS-DNA virus Rep endonuclease" evidence="12">
    <location>
        <begin position="17"/>
        <end position="121"/>
    </location>
</feature>
<evidence type="ECO:0000256" key="9">
    <source>
        <dbReference type="ARBA" id="ARBA00023124"/>
    </source>
</evidence>
<accession>A0A9K3L6R5</accession>
<dbReference type="Pfam" id="PF02407">
    <property type="entry name" value="Viral_Rep"/>
    <property type="match status" value="1"/>
</dbReference>
<evidence type="ECO:0000259" key="12">
    <source>
        <dbReference type="PROSITE" id="PS52020"/>
    </source>
</evidence>
<keyword evidence="14" id="KW-1185">Reference proteome</keyword>
<evidence type="ECO:0000256" key="1">
    <source>
        <dbReference type="ARBA" id="ARBA00022679"/>
    </source>
</evidence>
<keyword evidence="7" id="KW-0255">Endonuclease</keyword>
<evidence type="ECO:0000256" key="10">
    <source>
        <dbReference type="ARBA" id="ARBA00023125"/>
    </source>
</evidence>
<comment type="caution">
    <text evidence="13">The sequence shown here is derived from an EMBL/GenBank/DDBJ whole genome shotgun (WGS) entry which is preliminary data.</text>
</comment>
<keyword evidence="9" id="KW-0190">Covalent protein-DNA linkage</keyword>
<dbReference type="PROSITE" id="PS52020">
    <property type="entry name" value="CRESS_DNA_REP"/>
    <property type="match status" value="1"/>
</dbReference>
<reference evidence="13" key="1">
    <citation type="journal article" date="2021" name="Sci. Rep.">
        <title>Diploid genomic architecture of Nitzschia inconspicua, an elite biomass production diatom.</title>
        <authorList>
            <person name="Oliver A."/>
            <person name="Podell S."/>
            <person name="Pinowska A."/>
            <person name="Traller J.C."/>
            <person name="Smith S.R."/>
            <person name="McClure R."/>
            <person name="Beliaev A."/>
            <person name="Bohutskyi P."/>
            <person name="Hill E.A."/>
            <person name="Rabines A."/>
            <person name="Zheng H."/>
            <person name="Allen L.Z."/>
            <person name="Kuo A."/>
            <person name="Grigoriev I.V."/>
            <person name="Allen A.E."/>
            <person name="Hazlebeck D."/>
            <person name="Allen E.E."/>
        </authorList>
    </citation>
    <scope>NUCLEOTIDE SEQUENCE</scope>
    <source>
        <strain evidence="13">Hildebrandi</strain>
    </source>
</reference>
<evidence type="ECO:0000256" key="3">
    <source>
        <dbReference type="ARBA" id="ARBA00022705"/>
    </source>
</evidence>
<feature type="region of interest" description="Disordered" evidence="11">
    <location>
        <begin position="94"/>
        <end position="113"/>
    </location>
</feature>
<keyword evidence="1" id="KW-0808">Transferase</keyword>
<evidence type="ECO:0000313" key="14">
    <source>
        <dbReference type="Proteomes" id="UP000693970"/>
    </source>
</evidence>
<dbReference type="GO" id="GO:0016779">
    <property type="term" value="F:nucleotidyltransferase activity"/>
    <property type="evidence" value="ECO:0007669"/>
    <property type="project" value="UniProtKB-KW"/>
</dbReference>
<name>A0A9K3L6R5_9STRA</name>